<dbReference type="Gene3D" id="3.40.50.1980">
    <property type="entry name" value="Nitrogenase molybdenum iron protein domain"/>
    <property type="match status" value="2"/>
</dbReference>
<accession>A0A2G3E3K1</accession>
<name>A0A2G3E3K1_9FIRM</name>
<sequence>MKKKLLSMIMAAVMISTFVAGCGKNTTSNKDTSAVSTEASQTVETQALPTQDRAGNDIVLPSEVNAIVSMAPSITRTLIDLGLSDKIVACDTNSAASYGTELTADIPQFDMMTPDQEQIIALKADLVLTSGMSAAHGDDVFASVKESGVCVCDFPSSASLADIQEDIKFIGTITGLSDKANAIVEQMQASMDELAKIAATIPEEEKKTVLFELFTPSADTPTIYTCGANTYITEMIGLIGATNVAEKEADQWPALTEEAAVAMNPDVILTADMYTPDVINVLLKMSGWENVTAIKNSAVYQLNSDEVNQPNHHVISAMIAMAKAIYPDYYKDVVDPFSTDKAEEKEAA</sequence>
<dbReference type="RefSeq" id="WP_099386057.1">
    <property type="nucleotide sequence ID" value="NZ_JANSWH010000067.1"/>
</dbReference>
<dbReference type="GO" id="GO:0071281">
    <property type="term" value="P:cellular response to iron ion"/>
    <property type="evidence" value="ECO:0007669"/>
    <property type="project" value="TreeGrafter"/>
</dbReference>
<gene>
    <name evidence="4" type="ORF">CSX02_06470</name>
</gene>
<comment type="similarity">
    <text evidence="1">Belongs to the bacterial solute-binding protein 8 family.</text>
</comment>
<proteinExistence type="inferred from homology"/>
<organism evidence="4 5">
    <name type="scientific">Agathobacter ruminis</name>
    <dbReference type="NCBI Taxonomy" id="1712665"/>
    <lineage>
        <taxon>Bacteria</taxon>
        <taxon>Bacillati</taxon>
        <taxon>Bacillota</taxon>
        <taxon>Clostridia</taxon>
        <taxon>Lachnospirales</taxon>
        <taxon>Lachnospiraceae</taxon>
        <taxon>Agathobacter</taxon>
    </lineage>
</organism>
<dbReference type="AlphaFoldDB" id="A0A2G3E3K1"/>
<feature type="chain" id="PRO_5038981329" evidence="2">
    <location>
        <begin position="21"/>
        <end position="348"/>
    </location>
</feature>
<dbReference type="PANTHER" id="PTHR30535:SF34">
    <property type="entry name" value="MOLYBDATE-BINDING PROTEIN MOLA"/>
    <property type="match status" value="1"/>
</dbReference>
<evidence type="ECO:0000313" key="4">
    <source>
        <dbReference type="EMBL" id="PHU37725.1"/>
    </source>
</evidence>
<reference evidence="4 5" key="1">
    <citation type="submission" date="2017-10" db="EMBL/GenBank/DDBJ databases">
        <title>Resolving the taxonomy of Roseburia spp., Eubacterium rectale and Agathobacter spp. through phylogenomic analysis.</title>
        <authorList>
            <person name="Sheridan P.O."/>
            <person name="Walker A.W."/>
            <person name="Duncan S.H."/>
            <person name="Scott K.P."/>
            <person name="Toole P.W.O."/>
            <person name="Luis P."/>
            <person name="Flint H.J."/>
        </authorList>
    </citation>
    <scope>NUCLEOTIDE SEQUENCE [LARGE SCALE GENOMIC DNA]</scope>
    <source>
        <strain evidence="4 5">JK623</strain>
    </source>
</reference>
<dbReference type="EMBL" id="PDYG01000031">
    <property type="protein sequence ID" value="PHU37725.1"/>
    <property type="molecule type" value="Genomic_DNA"/>
</dbReference>
<dbReference type="PANTHER" id="PTHR30535">
    <property type="entry name" value="VITAMIN B12-BINDING PROTEIN"/>
    <property type="match status" value="1"/>
</dbReference>
<dbReference type="PROSITE" id="PS50983">
    <property type="entry name" value="FE_B12_PBP"/>
    <property type="match status" value="1"/>
</dbReference>
<protein>
    <submittedName>
        <fullName evidence="4">ABC transporter substrate-binding protein</fullName>
    </submittedName>
</protein>
<evidence type="ECO:0000256" key="1">
    <source>
        <dbReference type="ARBA" id="ARBA00008814"/>
    </source>
</evidence>
<feature type="domain" description="Fe/B12 periplasmic-binding" evidence="3">
    <location>
        <begin position="66"/>
        <end position="333"/>
    </location>
</feature>
<feature type="signal peptide" evidence="2">
    <location>
        <begin position="1"/>
        <end position="20"/>
    </location>
</feature>
<dbReference type="SUPFAM" id="SSF53807">
    <property type="entry name" value="Helical backbone' metal receptor"/>
    <property type="match status" value="1"/>
</dbReference>
<evidence type="ECO:0000259" key="3">
    <source>
        <dbReference type="PROSITE" id="PS50983"/>
    </source>
</evidence>
<keyword evidence="5" id="KW-1185">Reference proteome</keyword>
<comment type="caution">
    <text evidence="4">The sequence shown here is derived from an EMBL/GenBank/DDBJ whole genome shotgun (WGS) entry which is preliminary data.</text>
</comment>
<reference evidence="4 5" key="2">
    <citation type="submission" date="2017-10" db="EMBL/GenBank/DDBJ databases">
        <authorList>
            <person name="Banno H."/>
            <person name="Chua N.-H."/>
        </authorList>
    </citation>
    <scope>NUCLEOTIDE SEQUENCE [LARGE SCALE GENOMIC DNA]</scope>
    <source>
        <strain evidence="4 5">JK623</strain>
    </source>
</reference>
<dbReference type="PROSITE" id="PS51257">
    <property type="entry name" value="PROKAR_LIPOPROTEIN"/>
    <property type="match status" value="1"/>
</dbReference>
<dbReference type="Proteomes" id="UP000224563">
    <property type="component" value="Unassembled WGS sequence"/>
</dbReference>
<dbReference type="InterPro" id="IPR002491">
    <property type="entry name" value="ABC_transptr_periplasmic_BD"/>
</dbReference>
<dbReference type="Pfam" id="PF01497">
    <property type="entry name" value="Peripla_BP_2"/>
    <property type="match status" value="1"/>
</dbReference>
<evidence type="ECO:0000256" key="2">
    <source>
        <dbReference type="SAM" id="SignalP"/>
    </source>
</evidence>
<evidence type="ECO:0000313" key="5">
    <source>
        <dbReference type="Proteomes" id="UP000224563"/>
    </source>
</evidence>
<dbReference type="InterPro" id="IPR050902">
    <property type="entry name" value="ABC_Transporter_SBP"/>
</dbReference>
<keyword evidence="2" id="KW-0732">Signal</keyword>